<evidence type="ECO:0000256" key="1">
    <source>
        <dbReference type="SAM" id="Phobius"/>
    </source>
</evidence>
<feature type="transmembrane region" description="Helical" evidence="1">
    <location>
        <begin position="156"/>
        <end position="177"/>
    </location>
</feature>
<proteinExistence type="predicted"/>
<evidence type="ECO:0000256" key="2">
    <source>
        <dbReference type="SAM" id="SignalP"/>
    </source>
</evidence>
<dbReference type="AlphaFoldDB" id="A0A914W6G2"/>
<reference evidence="4" key="1">
    <citation type="submission" date="2022-11" db="UniProtKB">
        <authorList>
            <consortium name="WormBaseParasite"/>
        </authorList>
    </citation>
    <scope>IDENTIFICATION</scope>
</reference>
<evidence type="ECO:0000313" key="4">
    <source>
        <dbReference type="WBParaSite" id="PSAMB.scaffold311size57476.g4606.t1"/>
    </source>
</evidence>
<keyword evidence="1" id="KW-1133">Transmembrane helix</keyword>
<dbReference type="Proteomes" id="UP000887566">
    <property type="component" value="Unplaced"/>
</dbReference>
<keyword evidence="1" id="KW-0472">Membrane</keyword>
<keyword evidence="3" id="KW-1185">Reference proteome</keyword>
<dbReference type="WBParaSite" id="PSAMB.scaffold311size57476.g4606.t1">
    <property type="protein sequence ID" value="PSAMB.scaffold311size57476.g4606.t1"/>
    <property type="gene ID" value="PSAMB.scaffold311size57476.g4606"/>
</dbReference>
<organism evidence="3 4">
    <name type="scientific">Plectus sambesii</name>
    <dbReference type="NCBI Taxonomy" id="2011161"/>
    <lineage>
        <taxon>Eukaryota</taxon>
        <taxon>Metazoa</taxon>
        <taxon>Ecdysozoa</taxon>
        <taxon>Nematoda</taxon>
        <taxon>Chromadorea</taxon>
        <taxon>Plectida</taxon>
        <taxon>Plectina</taxon>
        <taxon>Plectoidea</taxon>
        <taxon>Plectidae</taxon>
        <taxon>Plectus</taxon>
    </lineage>
</organism>
<feature type="signal peptide" evidence="2">
    <location>
        <begin position="1"/>
        <end position="19"/>
    </location>
</feature>
<feature type="chain" id="PRO_5037801630" evidence="2">
    <location>
        <begin position="20"/>
        <end position="178"/>
    </location>
</feature>
<evidence type="ECO:0000313" key="3">
    <source>
        <dbReference type="Proteomes" id="UP000887566"/>
    </source>
</evidence>
<name>A0A914W6G2_9BILA</name>
<keyword evidence="2" id="KW-0732">Signal</keyword>
<protein>
    <submittedName>
        <fullName evidence="4">Uncharacterized protein</fullName>
    </submittedName>
</protein>
<keyword evidence="1" id="KW-0812">Transmembrane</keyword>
<sequence>MSLLSRLSITSLLLASAAALTCRICDHMGHFSMTPPDAPNSRLVVDRHAINCTESDIECDEDEDFCIMAYARDAHHRYWVQKGCTASYRSRAMHRLREQSLACLTEWISPSQVRDLPVHPSDHSLQLNVCICKGEDGCNEGDRLMGPANSAPSAAIVFHMLSTVCSLLAALFTTIVFA</sequence>
<accession>A0A914W6G2</accession>